<evidence type="ECO:0000256" key="1">
    <source>
        <dbReference type="SAM" id="Phobius"/>
    </source>
</evidence>
<keyword evidence="3" id="KW-1185">Reference proteome</keyword>
<dbReference type="RefSeq" id="WP_168444182.1">
    <property type="nucleotide sequence ID" value="NZ_JAAXPG010000037.1"/>
</dbReference>
<dbReference type="AlphaFoldDB" id="A0A7X6RTJ5"/>
<feature type="transmembrane region" description="Helical" evidence="1">
    <location>
        <begin position="48"/>
        <end position="69"/>
    </location>
</feature>
<sequence>MVLATAALLLVAAYAGARGKLRPNPYLGIRTTFTAGSDEAWYEVHRRAAPWLATSGIAMAVGGVALFLIEDGGFQMGVLLVAAAVGLTTVAAGALTSSWAVRDRMARRDHASGGNSSGRGGE</sequence>
<dbReference type="InterPro" id="IPR025962">
    <property type="entry name" value="SdpI/YhfL"/>
</dbReference>
<evidence type="ECO:0000313" key="2">
    <source>
        <dbReference type="EMBL" id="NKZ01453.1"/>
    </source>
</evidence>
<feature type="transmembrane region" description="Helical" evidence="1">
    <location>
        <begin position="76"/>
        <end position="101"/>
    </location>
</feature>
<keyword evidence="1" id="KW-0812">Transmembrane</keyword>
<proteinExistence type="predicted"/>
<dbReference type="Pfam" id="PF13630">
    <property type="entry name" value="SdpI"/>
    <property type="match status" value="1"/>
</dbReference>
<organism evidence="2 3">
    <name type="scientific">Nocardiopsis alborubida</name>
    <dbReference type="NCBI Taxonomy" id="146802"/>
    <lineage>
        <taxon>Bacteria</taxon>
        <taxon>Bacillati</taxon>
        <taxon>Actinomycetota</taxon>
        <taxon>Actinomycetes</taxon>
        <taxon>Streptosporangiales</taxon>
        <taxon>Nocardiopsidaceae</taxon>
        <taxon>Nocardiopsis</taxon>
    </lineage>
</organism>
<name>A0A7X6RTJ5_9ACTN</name>
<comment type="caution">
    <text evidence="2">The sequence shown here is derived from an EMBL/GenBank/DDBJ whole genome shotgun (WGS) entry which is preliminary data.</text>
</comment>
<accession>A0A7X6RTJ5</accession>
<dbReference type="EMBL" id="JAAXPG010000037">
    <property type="protein sequence ID" value="NKZ01453.1"/>
    <property type="molecule type" value="Genomic_DNA"/>
</dbReference>
<dbReference type="Proteomes" id="UP000553209">
    <property type="component" value="Unassembled WGS sequence"/>
</dbReference>
<keyword evidence="1" id="KW-0472">Membrane</keyword>
<gene>
    <name evidence="2" type="ORF">HGB44_27820</name>
</gene>
<evidence type="ECO:0000313" key="3">
    <source>
        <dbReference type="Proteomes" id="UP000553209"/>
    </source>
</evidence>
<reference evidence="2 3" key="1">
    <citation type="submission" date="2020-04" db="EMBL/GenBank/DDBJ databases">
        <title>MicrobeNet Type strains.</title>
        <authorList>
            <person name="Nicholson A.C."/>
        </authorList>
    </citation>
    <scope>NUCLEOTIDE SEQUENCE [LARGE SCALE GENOMIC DNA]</scope>
    <source>
        <strain evidence="2 3">ATCC 23612</strain>
    </source>
</reference>
<protein>
    <submittedName>
        <fullName evidence="2">SdpI family protein</fullName>
    </submittedName>
</protein>
<keyword evidence="1" id="KW-1133">Transmembrane helix</keyword>